<dbReference type="Gene3D" id="2.40.320.10">
    <property type="entry name" value="Hypothetical Protein Pfu-838710-001"/>
    <property type="match status" value="1"/>
</dbReference>
<dbReference type="Proteomes" id="UP001064933">
    <property type="component" value="Chromosome"/>
</dbReference>
<proteinExistence type="predicted"/>
<dbReference type="Pfam" id="PF05235">
    <property type="entry name" value="CHAD"/>
    <property type="match status" value="1"/>
</dbReference>
<dbReference type="PROSITE" id="PS51707">
    <property type="entry name" value="CYTH"/>
    <property type="match status" value="1"/>
</dbReference>
<dbReference type="InterPro" id="IPR033469">
    <property type="entry name" value="CYTH-like_dom_sf"/>
</dbReference>
<feature type="domain" description="CHAD" evidence="2">
    <location>
        <begin position="224"/>
        <end position="506"/>
    </location>
</feature>
<keyword evidence="4" id="KW-1185">Reference proteome</keyword>
<dbReference type="Pfam" id="PF01928">
    <property type="entry name" value="CYTH"/>
    <property type="match status" value="1"/>
</dbReference>
<dbReference type="PANTHER" id="PTHR39569:SF1">
    <property type="entry name" value="INORGANIC TRIPHOSPHATASE"/>
    <property type="match status" value="1"/>
</dbReference>
<dbReference type="SUPFAM" id="SSF55154">
    <property type="entry name" value="CYTH-like phosphatases"/>
    <property type="match status" value="1"/>
</dbReference>
<dbReference type="SMART" id="SM00880">
    <property type="entry name" value="CHAD"/>
    <property type="match status" value="1"/>
</dbReference>
<organism evidence="3 4">
    <name type="scientific">Roseateles amylovorans</name>
    <dbReference type="NCBI Taxonomy" id="2978473"/>
    <lineage>
        <taxon>Bacteria</taxon>
        <taxon>Pseudomonadati</taxon>
        <taxon>Pseudomonadota</taxon>
        <taxon>Betaproteobacteria</taxon>
        <taxon>Burkholderiales</taxon>
        <taxon>Sphaerotilaceae</taxon>
        <taxon>Roseateles</taxon>
    </lineage>
</organism>
<protein>
    <submittedName>
        <fullName evidence="3">CYTH domain-containing protein</fullName>
    </submittedName>
</protein>
<dbReference type="EMBL" id="CP104562">
    <property type="protein sequence ID" value="UXH78857.1"/>
    <property type="molecule type" value="Genomic_DNA"/>
</dbReference>
<evidence type="ECO:0000259" key="1">
    <source>
        <dbReference type="PROSITE" id="PS51707"/>
    </source>
</evidence>
<dbReference type="InterPro" id="IPR007899">
    <property type="entry name" value="CHAD_dom"/>
</dbReference>
<feature type="domain" description="CYTH" evidence="1">
    <location>
        <begin position="1"/>
        <end position="208"/>
    </location>
</feature>
<dbReference type="Gene3D" id="1.40.20.10">
    <property type="entry name" value="CHAD domain"/>
    <property type="match status" value="1"/>
</dbReference>
<sequence>MNEIELRFQIPAAQWAALHRWVQGEARQRARTERLQAAYFDTPARDLARAGFALRLRREGEVWVQTLKGAAPDGMTRLEHNVPLGAAEPTLLVARHADHPAGQALLRLLADLPAEALTCLFRTDITRVSRAMRTPHGEVELALDSGALLAGEGDDARSTPVAELEIELKQGEPRAVLEVARQWAVGRFGLTLELRTKALRGDLLARRETCAPVSESKAIRWTADQTGDQALKTLLRACLEPVIGNASQILAGVHRPEHLHQLRVGLRRLRVGTQLLAAADEVPLQALAAGAAALSRALTAARDADAQAMAPWRAEIAAAWLAERAAPSVEALPAARVDVAAALRGPEVQDWMLALIGWLALPASEASPPVASRVHPPLAAWAAAAARQIKRFERLDAAGRHQLRRRLRRLRLGLELALAVPGGGDGARLSKKEKEQRDQRLARVNAAQQALGALNDLEIGLATTRDDLAVALAHGDAAAAAQAGFALGFLRPRQDQALSVARKALRKIRRLD</sequence>
<accession>A0ABY6B1R3</accession>
<reference evidence="3" key="1">
    <citation type="submission" date="2022-10" db="EMBL/GenBank/DDBJ databases">
        <title>Characterization and whole genome sequencing of a new Roseateles species, isolated from fresh water.</title>
        <authorList>
            <person name="Guliayeva D.Y."/>
            <person name="Akhremchuk A.E."/>
            <person name="Sikolenko M.A."/>
            <person name="Valentovich L.N."/>
            <person name="Sidarenka A.V."/>
        </authorList>
    </citation>
    <scope>NUCLEOTIDE SEQUENCE</scope>
    <source>
        <strain evidence="3">BIM B-1768</strain>
    </source>
</reference>
<dbReference type="InterPro" id="IPR023577">
    <property type="entry name" value="CYTH_domain"/>
</dbReference>
<evidence type="ECO:0000313" key="4">
    <source>
        <dbReference type="Proteomes" id="UP001064933"/>
    </source>
</evidence>
<dbReference type="InterPro" id="IPR039013">
    <property type="entry name" value="YgiF"/>
</dbReference>
<dbReference type="InterPro" id="IPR038186">
    <property type="entry name" value="CHAD_dom_sf"/>
</dbReference>
<dbReference type="CDD" id="cd07756">
    <property type="entry name" value="CYTH-like_Pase_CHAD"/>
    <property type="match status" value="1"/>
</dbReference>
<dbReference type="PROSITE" id="PS51708">
    <property type="entry name" value="CHAD"/>
    <property type="match status" value="1"/>
</dbReference>
<dbReference type="PANTHER" id="PTHR39569">
    <property type="entry name" value="INORGANIC TRIPHOSPHATASE"/>
    <property type="match status" value="1"/>
</dbReference>
<evidence type="ECO:0000313" key="3">
    <source>
        <dbReference type="EMBL" id="UXH78857.1"/>
    </source>
</evidence>
<dbReference type="SMART" id="SM01118">
    <property type="entry name" value="CYTH"/>
    <property type="match status" value="1"/>
</dbReference>
<evidence type="ECO:0000259" key="2">
    <source>
        <dbReference type="PROSITE" id="PS51708"/>
    </source>
</evidence>
<dbReference type="RefSeq" id="WP_261758688.1">
    <property type="nucleotide sequence ID" value="NZ_CP104562.2"/>
</dbReference>
<gene>
    <name evidence="3" type="ORF">N4261_02640</name>
</gene>
<name>A0ABY6B1R3_9BURK</name>